<accession>A0A0F9KWS0</accession>
<dbReference type="EMBL" id="LAZR01012494">
    <property type="protein sequence ID" value="KKM26538.1"/>
    <property type="molecule type" value="Genomic_DNA"/>
</dbReference>
<comment type="caution">
    <text evidence="1">The sequence shown here is derived from an EMBL/GenBank/DDBJ whole genome shotgun (WGS) entry which is preliminary data.</text>
</comment>
<protein>
    <submittedName>
        <fullName evidence="1">Uncharacterized protein</fullName>
    </submittedName>
</protein>
<sequence>MDKVFIQYFADGGGFDQEMERLSAVGNTVYKD</sequence>
<name>A0A0F9KWS0_9ZZZZ</name>
<gene>
    <name evidence="1" type="ORF">LCGC14_1583750</name>
</gene>
<evidence type="ECO:0000313" key="1">
    <source>
        <dbReference type="EMBL" id="KKM26538.1"/>
    </source>
</evidence>
<organism evidence="1">
    <name type="scientific">marine sediment metagenome</name>
    <dbReference type="NCBI Taxonomy" id="412755"/>
    <lineage>
        <taxon>unclassified sequences</taxon>
        <taxon>metagenomes</taxon>
        <taxon>ecological metagenomes</taxon>
    </lineage>
</organism>
<reference evidence="1" key="1">
    <citation type="journal article" date="2015" name="Nature">
        <title>Complex archaea that bridge the gap between prokaryotes and eukaryotes.</title>
        <authorList>
            <person name="Spang A."/>
            <person name="Saw J.H."/>
            <person name="Jorgensen S.L."/>
            <person name="Zaremba-Niedzwiedzka K."/>
            <person name="Martijn J."/>
            <person name="Lind A.E."/>
            <person name="van Eijk R."/>
            <person name="Schleper C."/>
            <person name="Guy L."/>
            <person name="Ettema T.J."/>
        </authorList>
    </citation>
    <scope>NUCLEOTIDE SEQUENCE</scope>
</reference>
<proteinExistence type="predicted"/>
<dbReference type="AlphaFoldDB" id="A0A0F9KWS0"/>